<dbReference type="PROSITE" id="PS51707">
    <property type="entry name" value="CYTH"/>
    <property type="match status" value="1"/>
</dbReference>
<evidence type="ECO:0000313" key="4">
    <source>
        <dbReference type="Proteomes" id="UP000503505"/>
    </source>
</evidence>
<dbReference type="InterPro" id="IPR007899">
    <property type="entry name" value="CHAD_dom"/>
</dbReference>
<dbReference type="AlphaFoldDB" id="A0AAE7BX47"/>
<dbReference type="EMBL" id="CP044463">
    <property type="protein sequence ID" value="QIC67542.1"/>
    <property type="molecule type" value="Genomic_DNA"/>
</dbReference>
<dbReference type="SMART" id="SM00880">
    <property type="entry name" value="CHAD"/>
    <property type="match status" value="1"/>
</dbReference>
<evidence type="ECO:0000259" key="2">
    <source>
        <dbReference type="PROSITE" id="PS51708"/>
    </source>
</evidence>
<dbReference type="SMART" id="SM01118">
    <property type="entry name" value="CYTH"/>
    <property type="match status" value="1"/>
</dbReference>
<dbReference type="Gene3D" id="1.40.20.10">
    <property type="entry name" value="CHAD domain"/>
    <property type="match status" value="1"/>
</dbReference>
<dbReference type="InterPro" id="IPR023577">
    <property type="entry name" value="CYTH_domain"/>
</dbReference>
<name>A0AAE7BX47_9GAMM</name>
<reference evidence="3 4" key="1">
    <citation type="submission" date="2019-09" db="EMBL/GenBank/DDBJ databases">
        <title>Non-baumannii Acinetobacter spp. carrying blaNDM-1 isolated in China.</title>
        <authorList>
            <person name="Cui C."/>
            <person name="Chen C."/>
            <person name="Sun J."/>
            <person name="Liu Y."/>
        </authorList>
    </citation>
    <scope>NUCLEOTIDE SEQUENCE [LARGE SCALE GENOMIC DNA]</scope>
    <source>
        <strain evidence="3 4">HZE23-1</strain>
    </source>
</reference>
<dbReference type="PANTHER" id="PTHR39339">
    <property type="entry name" value="SLR1444 PROTEIN"/>
    <property type="match status" value="1"/>
</dbReference>
<dbReference type="Pfam" id="PF05235">
    <property type="entry name" value="CHAD"/>
    <property type="match status" value="1"/>
</dbReference>
<dbReference type="PROSITE" id="PS51708">
    <property type="entry name" value="CHAD"/>
    <property type="match status" value="1"/>
</dbReference>
<dbReference type="CDD" id="cd07756">
    <property type="entry name" value="CYTH-like_Pase_CHAD"/>
    <property type="match status" value="1"/>
</dbReference>
<dbReference type="RefSeq" id="WP_163171518.1">
    <property type="nucleotide sequence ID" value="NZ_CP044463.1"/>
</dbReference>
<feature type="domain" description="CYTH" evidence="1">
    <location>
        <begin position="1"/>
        <end position="201"/>
    </location>
</feature>
<dbReference type="InterPro" id="IPR033469">
    <property type="entry name" value="CYTH-like_dom_sf"/>
</dbReference>
<feature type="domain" description="CHAD" evidence="2">
    <location>
        <begin position="217"/>
        <end position="484"/>
    </location>
</feature>
<proteinExistence type="predicted"/>
<dbReference type="PANTHER" id="PTHR39339:SF1">
    <property type="entry name" value="CHAD DOMAIN-CONTAINING PROTEIN"/>
    <property type="match status" value="1"/>
</dbReference>
<evidence type="ECO:0000259" key="1">
    <source>
        <dbReference type="PROSITE" id="PS51707"/>
    </source>
</evidence>
<accession>A0AAE7BX47</accession>
<sequence>MAEIELKFQVPSHMHAQLQQDFISLTLVRNHLWARYFDTIELQLREHGIALRQRLENEIWLQTLKAPGKQPFERLEVEFELGKEQPEQCDLKHYKNYPEVSELLKEALGSLKIPLNLQFETEVQRSIHVENYKNSVIEIAFDQGEIRHGSEFIAIYELEFELKQGQLSELIEFVQPWIQRYDLWLDSRSKSDRGYALIEGSSITPAQHQLPLALGKDDNLHGMLQKIIRNTLQHLLPNATALSTEHYNSEHIHQARVAIRRLRSALRFFNVDELEIPPIWVEQLTELFQQLGAARDRDALAESLLSQLEAAGSPILSLPPATEENVDVEQVFREPETNYLILDLLRYSEAEPKQVTTDIRVLYKRLGKLHQQICADAEQFCELAIEDQHRTRKRVKRLRYNIEFLQNLFPTKQVKNYLKALKPLQESLGQYNDLHVAESLYQPYVRRKPKAWFVLGWLHAEQQRLQKEIQAELQQFAQVQPFWKK</sequence>
<protein>
    <submittedName>
        <fullName evidence="3">CYTH and CHAD domain-containing protein</fullName>
    </submittedName>
</protein>
<dbReference type="Proteomes" id="UP000503505">
    <property type="component" value="Chromosome"/>
</dbReference>
<gene>
    <name evidence="3" type="ORF">FSC10_09210</name>
</gene>
<dbReference type="InterPro" id="IPR038186">
    <property type="entry name" value="CHAD_dom_sf"/>
</dbReference>
<organism evidence="3 4">
    <name type="scientific">Acinetobacter schindleri</name>
    <dbReference type="NCBI Taxonomy" id="108981"/>
    <lineage>
        <taxon>Bacteria</taxon>
        <taxon>Pseudomonadati</taxon>
        <taxon>Pseudomonadota</taxon>
        <taxon>Gammaproteobacteria</taxon>
        <taxon>Moraxellales</taxon>
        <taxon>Moraxellaceae</taxon>
        <taxon>Acinetobacter</taxon>
    </lineage>
</organism>
<evidence type="ECO:0000313" key="3">
    <source>
        <dbReference type="EMBL" id="QIC67542.1"/>
    </source>
</evidence>
<dbReference type="Gene3D" id="2.40.320.10">
    <property type="entry name" value="Hypothetical Protein Pfu-838710-001"/>
    <property type="match status" value="1"/>
</dbReference>
<dbReference type="SUPFAM" id="SSF55154">
    <property type="entry name" value="CYTH-like phosphatases"/>
    <property type="match status" value="1"/>
</dbReference>
<dbReference type="Pfam" id="PF01928">
    <property type="entry name" value="CYTH"/>
    <property type="match status" value="1"/>
</dbReference>